<accession>A0A6A5K552</accession>
<sequence length="397" mass="42552">MHHLYALGIAYASTPLISTPILTARSITVLWSSWCDNLTLTNQDNPQECVLHYAGTALTSHQKAHFSTASNALRCGASGMLWGARVAFFGSAMHDGLRGYVVDGREVVLFASDVEREAGADEVQTYMLGGEEEGVVTDIKVLSDGEVLIRLKAREAGTESLVRMRDFEHFRARLSSGSVAGGAAVQIPFVSHSSPQCVANATTVSVLDAVRKVWTSTKDPRYPKCLGRWYDGTSDFVAIPYLSESSIMKIASGGYMSAALSSEGELFLWGQACPGSMEELAVLSEDMEGTQPSTGITAEGDQDEFVKCLEVWIEGQEASVYDVAIGYGHILVAAESSGSAGEKKRSLFVAGDNSRNQLGLGAQGDFFKDFEEVVALRGKQVTQLAAAGWSSFIVTLG</sequence>
<evidence type="ECO:0000313" key="2">
    <source>
        <dbReference type="EMBL" id="KAF1829472.1"/>
    </source>
</evidence>
<dbReference type="EMBL" id="ML975442">
    <property type="protein sequence ID" value="KAF1829472.1"/>
    <property type="molecule type" value="Genomic_DNA"/>
</dbReference>
<dbReference type="Proteomes" id="UP000800040">
    <property type="component" value="Unassembled WGS sequence"/>
</dbReference>
<keyword evidence="1" id="KW-0677">Repeat</keyword>
<organism evidence="2 3">
    <name type="scientific">Decorospora gaudefroyi</name>
    <dbReference type="NCBI Taxonomy" id="184978"/>
    <lineage>
        <taxon>Eukaryota</taxon>
        <taxon>Fungi</taxon>
        <taxon>Dikarya</taxon>
        <taxon>Ascomycota</taxon>
        <taxon>Pezizomycotina</taxon>
        <taxon>Dothideomycetes</taxon>
        <taxon>Pleosporomycetidae</taxon>
        <taxon>Pleosporales</taxon>
        <taxon>Pleosporineae</taxon>
        <taxon>Pleosporaceae</taxon>
        <taxon>Decorospora</taxon>
    </lineage>
</organism>
<evidence type="ECO:0008006" key="4">
    <source>
        <dbReference type="Google" id="ProtNLM"/>
    </source>
</evidence>
<gene>
    <name evidence="2" type="ORF">BDW02DRAFT_573959</name>
</gene>
<protein>
    <recommendedName>
        <fullName evidence="4">RCC1/BLIP-II</fullName>
    </recommendedName>
</protein>
<evidence type="ECO:0000313" key="3">
    <source>
        <dbReference type="Proteomes" id="UP000800040"/>
    </source>
</evidence>
<dbReference type="InterPro" id="IPR009091">
    <property type="entry name" value="RCC1/BLIP-II"/>
</dbReference>
<proteinExistence type="predicted"/>
<dbReference type="PANTHER" id="PTHR22870">
    <property type="entry name" value="REGULATOR OF CHROMOSOME CONDENSATION"/>
    <property type="match status" value="1"/>
</dbReference>
<evidence type="ECO:0000256" key="1">
    <source>
        <dbReference type="ARBA" id="ARBA00022737"/>
    </source>
</evidence>
<dbReference type="PANTHER" id="PTHR22870:SF408">
    <property type="entry name" value="OS09G0560450 PROTEIN"/>
    <property type="match status" value="1"/>
</dbReference>
<dbReference type="AlphaFoldDB" id="A0A6A5K552"/>
<name>A0A6A5K552_9PLEO</name>
<dbReference type="OrthoDB" id="5370059at2759"/>
<reference evidence="2" key="1">
    <citation type="submission" date="2020-01" db="EMBL/GenBank/DDBJ databases">
        <authorList>
            <consortium name="DOE Joint Genome Institute"/>
            <person name="Haridas S."/>
            <person name="Albert R."/>
            <person name="Binder M."/>
            <person name="Bloem J."/>
            <person name="Labutti K."/>
            <person name="Salamov A."/>
            <person name="Andreopoulos B."/>
            <person name="Baker S.E."/>
            <person name="Barry K."/>
            <person name="Bills G."/>
            <person name="Bluhm B.H."/>
            <person name="Cannon C."/>
            <person name="Castanera R."/>
            <person name="Culley D.E."/>
            <person name="Daum C."/>
            <person name="Ezra D."/>
            <person name="Gonzalez J.B."/>
            <person name="Henrissat B."/>
            <person name="Kuo A."/>
            <person name="Liang C."/>
            <person name="Lipzen A."/>
            <person name="Lutzoni F."/>
            <person name="Magnuson J."/>
            <person name="Mondo S."/>
            <person name="Nolan M."/>
            <person name="Ohm R."/>
            <person name="Pangilinan J."/>
            <person name="Park H.-J."/>
            <person name="Ramirez L."/>
            <person name="Alfaro M."/>
            <person name="Sun H."/>
            <person name="Tritt A."/>
            <person name="Yoshinaga Y."/>
            <person name="Zwiers L.-H."/>
            <person name="Turgeon B.G."/>
            <person name="Goodwin S.B."/>
            <person name="Spatafora J.W."/>
            <person name="Crous P.W."/>
            <person name="Grigoriev I.V."/>
        </authorList>
    </citation>
    <scope>NUCLEOTIDE SEQUENCE</scope>
    <source>
        <strain evidence="2">P77</strain>
    </source>
</reference>
<keyword evidence="3" id="KW-1185">Reference proteome</keyword>
<dbReference type="InterPro" id="IPR051210">
    <property type="entry name" value="Ub_ligase/GEF_domain"/>
</dbReference>
<dbReference type="Gene3D" id="2.130.10.30">
    <property type="entry name" value="Regulator of chromosome condensation 1/beta-lactamase-inhibitor protein II"/>
    <property type="match status" value="1"/>
</dbReference>
<dbReference type="SUPFAM" id="SSF50985">
    <property type="entry name" value="RCC1/BLIP-II"/>
    <property type="match status" value="1"/>
</dbReference>